<dbReference type="InterPro" id="IPR051169">
    <property type="entry name" value="NADH-Q_oxidoreductase"/>
</dbReference>
<dbReference type="PRINTS" id="PR00411">
    <property type="entry name" value="PNDRDTASEI"/>
</dbReference>
<organism evidence="7 8">
    <name type="scientific">Peribacillus deserti</name>
    <dbReference type="NCBI Taxonomy" id="673318"/>
    <lineage>
        <taxon>Bacteria</taxon>
        <taxon>Bacillati</taxon>
        <taxon>Bacillota</taxon>
        <taxon>Bacilli</taxon>
        <taxon>Bacillales</taxon>
        <taxon>Bacillaceae</taxon>
        <taxon>Peribacillus</taxon>
    </lineage>
</organism>
<keyword evidence="3" id="KW-0285">Flavoprotein</keyword>
<dbReference type="InterPro" id="IPR023753">
    <property type="entry name" value="FAD/NAD-binding_dom"/>
</dbReference>
<protein>
    <submittedName>
        <fullName evidence="7">FAD-dependent oxidoreductase</fullName>
    </submittedName>
</protein>
<dbReference type="RefSeq" id="WP_101641203.1">
    <property type="nucleotide sequence ID" value="NZ_PGUY01000023.1"/>
</dbReference>
<keyword evidence="4" id="KW-0274">FAD</keyword>
<evidence type="ECO:0000256" key="5">
    <source>
        <dbReference type="ARBA" id="ARBA00023002"/>
    </source>
</evidence>
<dbReference type="InterPro" id="IPR036188">
    <property type="entry name" value="FAD/NAD-bd_sf"/>
</dbReference>
<comment type="similarity">
    <text evidence="2">Belongs to the NADH dehydrogenase family.</text>
</comment>
<accession>A0A2N5M7I3</accession>
<keyword evidence="8" id="KW-1185">Reference proteome</keyword>
<evidence type="ECO:0000259" key="6">
    <source>
        <dbReference type="Pfam" id="PF07992"/>
    </source>
</evidence>
<evidence type="ECO:0000256" key="4">
    <source>
        <dbReference type="ARBA" id="ARBA00022827"/>
    </source>
</evidence>
<evidence type="ECO:0000256" key="1">
    <source>
        <dbReference type="ARBA" id="ARBA00001974"/>
    </source>
</evidence>
<dbReference type="EMBL" id="PGUY01000023">
    <property type="protein sequence ID" value="PLT30319.1"/>
    <property type="molecule type" value="Genomic_DNA"/>
</dbReference>
<evidence type="ECO:0000256" key="3">
    <source>
        <dbReference type="ARBA" id="ARBA00022630"/>
    </source>
</evidence>
<dbReference type="PANTHER" id="PTHR42913:SF3">
    <property type="entry name" value="64 KDA MITOCHONDRIAL NADH DEHYDROGENASE (EUROFUNG)"/>
    <property type="match status" value="1"/>
</dbReference>
<dbReference type="Pfam" id="PF07992">
    <property type="entry name" value="Pyr_redox_2"/>
    <property type="match status" value="1"/>
</dbReference>
<sequence>MKNLVLLGGGYGGMRILQRLLPNQLPEDTAITLIDRSPYHCLKTEYYALAAGTVSDQDVRVSFPEHERLNILFGEITEISLEQKKVFLKDREPVSYDDLVIGLGCEDKFHNVPGADVYTLSIQTIEKSRATYQVLNNLAPGSKVGIVGAGLSGVELASELNESRPDLNVVLFDRGEHILSAFSERLSKYVQKWFTKHNVEIVNKANITKVEDKLLFNHDEPLPFDAIVWTAGIQPNKVVRDLPVEKDKQGRVILTPQHFLPGNEDVFVVGDCASLPLAPSAQLAEEQAEQIVDILKKKWAGKPLPETMPSIKLKGTMGSLGSKHGFGLVNDTPITGRVARLIKSGILWMYKYHNG</sequence>
<dbReference type="PRINTS" id="PR00368">
    <property type="entry name" value="FADPNR"/>
</dbReference>
<name>A0A2N5M7I3_9BACI</name>
<comment type="cofactor">
    <cofactor evidence="1">
        <name>FAD</name>
        <dbReference type="ChEBI" id="CHEBI:57692"/>
    </cofactor>
</comment>
<dbReference type="Gene3D" id="3.50.50.100">
    <property type="match status" value="1"/>
</dbReference>
<dbReference type="SUPFAM" id="SSF51905">
    <property type="entry name" value="FAD/NAD(P)-binding domain"/>
    <property type="match status" value="1"/>
</dbReference>
<dbReference type="GO" id="GO:0019646">
    <property type="term" value="P:aerobic electron transport chain"/>
    <property type="evidence" value="ECO:0007669"/>
    <property type="project" value="TreeGrafter"/>
</dbReference>
<evidence type="ECO:0000256" key="2">
    <source>
        <dbReference type="ARBA" id="ARBA00005272"/>
    </source>
</evidence>
<dbReference type="AlphaFoldDB" id="A0A2N5M7I3"/>
<dbReference type="PANTHER" id="PTHR42913">
    <property type="entry name" value="APOPTOSIS-INDUCING FACTOR 1"/>
    <property type="match status" value="1"/>
</dbReference>
<comment type="caution">
    <text evidence="7">The sequence shown here is derived from an EMBL/GenBank/DDBJ whole genome shotgun (WGS) entry which is preliminary data.</text>
</comment>
<gene>
    <name evidence="7" type="ORF">CUU66_08240</name>
</gene>
<dbReference type="GO" id="GO:0003955">
    <property type="term" value="F:NAD(P)H dehydrogenase (quinone) activity"/>
    <property type="evidence" value="ECO:0007669"/>
    <property type="project" value="TreeGrafter"/>
</dbReference>
<feature type="domain" description="FAD/NAD(P)-binding" evidence="6">
    <location>
        <begin position="3"/>
        <end position="282"/>
    </location>
</feature>
<proteinExistence type="inferred from homology"/>
<dbReference type="OrthoDB" id="9784880at2"/>
<reference evidence="7 8" key="1">
    <citation type="submission" date="2017-11" db="EMBL/GenBank/DDBJ databases">
        <title>Comparitive Functional Genomics of Dry Heat Resistant strains isolated from the Viking Spacecraft.</title>
        <authorList>
            <person name="Seuylemezian A."/>
            <person name="Cooper K."/>
            <person name="Vaishampayan P."/>
        </authorList>
    </citation>
    <scope>NUCLEOTIDE SEQUENCE [LARGE SCALE GENOMIC DNA]</scope>
    <source>
        <strain evidence="7 8">V1-29</strain>
    </source>
</reference>
<keyword evidence="5" id="KW-0560">Oxidoreductase</keyword>
<evidence type="ECO:0000313" key="8">
    <source>
        <dbReference type="Proteomes" id="UP000234748"/>
    </source>
</evidence>
<dbReference type="Proteomes" id="UP000234748">
    <property type="component" value="Unassembled WGS sequence"/>
</dbReference>
<evidence type="ECO:0000313" key="7">
    <source>
        <dbReference type="EMBL" id="PLT30319.1"/>
    </source>
</evidence>